<reference evidence="2" key="1">
    <citation type="submission" date="2017-05" db="EMBL/GenBank/DDBJ databases">
        <authorList>
            <person name="Song R."/>
            <person name="Chenine A.L."/>
            <person name="Ruprecht R.M."/>
        </authorList>
    </citation>
    <scope>NUCLEOTIDE SEQUENCE</scope>
</reference>
<feature type="chain" id="PRO_5015078446" evidence="1">
    <location>
        <begin position="21"/>
        <end position="90"/>
    </location>
</feature>
<sequence length="90" mass="9929">MNVHLICIIILFLALEAVHSNLLEDTDIFPEARERCAKPNESCSKGKYGHGPRHCCPPKGCSCNPFTGNCDCSWDTISSMASKAWDWVTG</sequence>
<protein>
    <submittedName>
        <fullName evidence="3">U21-Eretoxin-Ek1a_1</fullName>
    </submittedName>
    <submittedName>
        <fullName evidence="2">U21-Eretoxin-Ek1b_1</fullName>
    </submittedName>
</protein>
<evidence type="ECO:0000256" key="1">
    <source>
        <dbReference type="SAM" id="SignalP"/>
    </source>
</evidence>
<evidence type="ECO:0000313" key="3">
    <source>
        <dbReference type="EMBL" id="SNX36069.1"/>
    </source>
</evidence>
<organism evidence="2">
    <name type="scientific">Eresus cinnaberinus</name>
    <name type="common">Ladybird spider</name>
    <name type="synonym">Eresus kollari</name>
    <dbReference type="NCBI Taxonomy" id="175337"/>
    <lineage>
        <taxon>Eukaryota</taxon>
        <taxon>Metazoa</taxon>
        <taxon>Ecdysozoa</taxon>
        <taxon>Arthropoda</taxon>
        <taxon>Chelicerata</taxon>
        <taxon>Arachnida</taxon>
        <taxon>Araneae</taxon>
        <taxon>Araneomorphae</taxon>
        <taxon>Entelegynae</taxon>
        <taxon>Eresoidea</taxon>
        <taxon>Eresidae</taxon>
        <taxon>Eresus</taxon>
    </lineage>
</organism>
<feature type="signal peptide" evidence="1">
    <location>
        <begin position="1"/>
        <end position="20"/>
    </location>
</feature>
<dbReference type="EMBL" id="HAHE01000248">
    <property type="protein sequence ID" value="SNX35117.1"/>
    <property type="molecule type" value="Transcribed_RNA"/>
</dbReference>
<keyword evidence="1" id="KW-0732">Signal</keyword>
<dbReference type="AlphaFoldDB" id="A0A2D0PC45"/>
<name>A0A2D0PC45_ERECI</name>
<accession>A0A2D0PC45</accession>
<evidence type="ECO:0000313" key="2">
    <source>
        <dbReference type="EMBL" id="SNX35117.1"/>
    </source>
</evidence>
<proteinExistence type="predicted"/>
<reference evidence="2" key="2">
    <citation type="submission" date="2017-10" db="EMBL/GenBank/DDBJ databases">
        <title>Unravelling the molecular evolution of spider venoms.</title>
        <authorList>
            <person name="Pineda S."/>
        </authorList>
    </citation>
    <scope>NUCLEOTIDE SEQUENCE</scope>
</reference>
<dbReference type="EMBL" id="HAHE01000395">
    <property type="protein sequence ID" value="SNX36069.1"/>
    <property type="molecule type" value="Transcribed_RNA"/>
</dbReference>